<comment type="caution">
    <text evidence="1">The sequence shown here is derived from an EMBL/GenBank/DDBJ whole genome shotgun (WGS) entry which is preliminary data.</text>
</comment>
<dbReference type="Proteomes" id="UP000244523">
    <property type="component" value="Unassembled WGS sequence"/>
</dbReference>
<accession>A0A2T6K845</accession>
<dbReference type="AlphaFoldDB" id="A0A2T6K845"/>
<gene>
    <name evidence="1" type="ORF">C8N45_11664</name>
</gene>
<sequence length="108" mass="11751">MTVASPLTQIDWAAPNNERRFVVQKMQWAVHRAAPDMSTKALGFLGYLVGRQPRELIVSQAALTSFAVLPRDPVSKVLSALDRFWASFLSVSLAALASSPNAAFSCVM</sequence>
<organism evidence="1 2">
    <name type="scientific">Yoonia sediminilitoris</name>
    <dbReference type="NCBI Taxonomy" id="1286148"/>
    <lineage>
        <taxon>Bacteria</taxon>
        <taxon>Pseudomonadati</taxon>
        <taxon>Pseudomonadota</taxon>
        <taxon>Alphaproteobacteria</taxon>
        <taxon>Rhodobacterales</taxon>
        <taxon>Paracoccaceae</taxon>
        <taxon>Yoonia</taxon>
    </lineage>
</organism>
<dbReference type="EMBL" id="QBUD01000016">
    <property type="protein sequence ID" value="PUB10891.1"/>
    <property type="molecule type" value="Genomic_DNA"/>
</dbReference>
<proteinExistence type="predicted"/>
<evidence type="ECO:0000313" key="1">
    <source>
        <dbReference type="EMBL" id="PUB10891.1"/>
    </source>
</evidence>
<protein>
    <submittedName>
        <fullName evidence="1">Uncharacterized protein</fullName>
    </submittedName>
</protein>
<name>A0A2T6K845_9RHOB</name>
<evidence type="ECO:0000313" key="2">
    <source>
        <dbReference type="Proteomes" id="UP000244523"/>
    </source>
</evidence>
<keyword evidence="2" id="KW-1185">Reference proteome</keyword>
<reference evidence="1 2" key="1">
    <citation type="submission" date="2018-04" db="EMBL/GenBank/DDBJ databases">
        <title>Genomic Encyclopedia of Archaeal and Bacterial Type Strains, Phase II (KMG-II): from individual species to whole genera.</title>
        <authorList>
            <person name="Goeker M."/>
        </authorList>
    </citation>
    <scope>NUCLEOTIDE SEQUENCE [LARGE SCALE GENOMIC DNA]</scope>
    <source>
        <strain evidence="1 2">DSM 29955</strain>
    </source>
</reference>